<evidence type="ECO:0000256" key="1">
    <source>
        <dbReference type="ARBA" id="ARBA00023239"/>
    </source>
</evidence>
<dbReference type="InterPro" id="IPR052172">
    <property type="entry name" value="UxaA_altronate/galactarate_dh"/>
</dbReference>
<name>A0ABZ3IP05_9FIRM</name>
<evidence type="ECO:0000259" key="2">
    <source>
        <dbReference type="SMART" id="SM00858"/>
    </source>
</evidence>
<reference evidence="3" key="1">
    <citation type="submission" date="2024-05" db="EMBL/GenBank/DDBJ databases">
        <title>Isolation and characterization of Sporomusa carbonis sp. nov., a carboxydotrophic hydrogenogen in the genus of Sporomusa isolated from a charcoal burning pile.</title>
        <authorList>
            <person name="Boeer T."/>
            <person name="Rosenbaum F."/>
            <person name="Eysell L."/>
            <person name="Mueller V."/>
            <person name="Daniel R."/>
            <person name="Poehlein A."/>
        </authorList>
    </citation>
    <scope>NUCLEOTIDE SEQUENCE [LARGE SCALE GENOMIC DNA]</scope>
    <source>
        <strain evidence="3">DSM 10669</strain>
    </source>
</reference>
<proteinExistence type="predicted"/>
<dbReference type="EMBL" id="CP155573">
    <property type="protein sequence ID" value="XFO67305.1"/>
    <property type="molecule type" value="Genomic_DNA"/>
</dbReference>
<evidence type="ECO:0000313" key="3">
    <source>
        <dbReference type="EMBL" id="XFO67305.1"/>
    </source>
</evidence>
<organism evidence="3 4">
    <name type="scientific">Sporomusa silvacetica DSM 10669</name>
    <dbReference type="NCBI Taxonomy" id="1123289"/>
    <lineage>
        <taxon>Bacteria</taxon>
        <taxon>Bacillati</taxon>
        <taxon>Bacillota</taxon>
        <taxon>Negativicutes</taxon>
        <taxon>Selenomonadales</taxon>
        <taxon>Sporomusaceae</taxon>
        <taxon>Sporomusa</taxon>
    </lineage>
</organism>
<dbReference type="PANTHER" id="PTHR30536">
    <property type="entry name" value="ALTRONATE/GALACTARATE DEHYDRATASE"/>
    <property type="match status" value="1"/>
</dbReference>
<protein>
    <recommendedName>
        <fullName evidence="2">SAF domain-containing protein</fullName>
    </recommendedName>
</protein>
<dbReference type="PANTHER" id="PTHR30536:SF5">
    <property type="entry name" value="ALTRONATE DEHYDRATASE"/>
    <property type="match status" value="1"/>
</dbReference>
<accession>A0ABZ3IP05</accession>
<dbReference type="Proteomes" id="UP000216752">
    <property type="component" value="Chromosome"/>
</dbReference>
<sequence>MMHKFLIHGKEDNVGVAVQDIKAGEDVIGIFLDTDTEITVKANQDIQLGHKIALSMIKTDEFVIEYAEIIGKVTKSISRGDWVHIHNIKSARW</sequence>
<dbReference type="Gene3D" id="2.30.130.110">
    <property type="match status" value="1"/>
</dbReference>
<keyword evidence="4" id="KW-1185">Reference proteome</keyword>
<dbReference type="CDD" id="cd11613">
    <property type="entry name" value="SAF_AH_GD"/>
    <property type="match status" value="1"/>
</dbReference>
<dbReference type="InterPro" id="IPR044144">
    <property type="entry name" value="SAF_UxaA/GarD"/>
</dbReference>
<dbReference type="InterPro" id="IPR013974">
    <property type="entry name" value="SAF"/>
</dbReference>
<evidence type="ECO:0000313" key="4">
    <source>
        <dbReference type="Proteomes" id="UP000216752"/>
    </source>
</evidence>
<dbReference type="SMART" id="SM00858">
    <property type="entry name" value="SAF"/>
    <property type="match status" value="1"/>
</dbReference>
<gene>
    <name evidence="3" type="ORF">SPSIL_035000</name>
</gene>
<keyword evidence="1" id="KW-0456">Lyase</keyword>
<dbReference type="Pfam" id="PF08666">
    <property type="entry name" value="SAF"/>
    <property type="match status" value="1"/>
</dbReference>
<feature type="domain" description="SAF" evidence="2">
    <location>
        <begin position="12"/>
        <end position="89"/>
    </location>
</feature>
<dbReference type="RefSeq" id="WP_094604615.1">
    <property type="nucleotide sequence ID" value="NZ_CP155573.1"/>
</dbReference>